<dbReference type="AlphaFoldDB" id="A0A3D5J0M0"/>
<dbReference type="PANTHER" id="PTHR42981">
    <property type="entry name" value="PYRUVATE DEHYDROGENASE [UBIQUINONE]"/>
    <property type="match status" value="1"/>
</dbReference>
<protein>
    <submittedName>
        <fullName evidence="1">Ubiquinone-dependent pyruvate dehydrogenase</fullName>
    </submittedName>
</protein>
<evidence type="ECO:0000313" key="1">
    <source>
        <dbReference type="EMBL" id="HCV81537.1"/>
    </source>
</evidence>
<dbReference type="InterPro" id="IPR029061">
    <property type="entry name" value="THDP-binding"/>
</dbReference>
<dbReference type="Proteomes" id="UP000264330">
    <property type="component" value="Unassembled WGS sequence"/>
</dbReference>
<organism evidence="1 2">
    <name type="scientific">Zunongwangia profunda</name>
    <dbReference type="NCBI Taxonomy" id="398743"/>
    <lineage>
        <taxon>Bacteria</taxon>
        <taxon>Pseudomonadati</taxon>
        <taxon>Bacteroidota</taxon>
        <taxon>Flavobacteriia</taxon>
        <taxon>Flavobacteriales</taxon>
        <taxon>Flavobacteriaceae</taxon>
        <taxon>Zunongwangia</taxon>
    </lineage>
</organism>
<dbReference type="PANTHER" id="PTHR42981:SF2">
    <property type="entry name" value="PYRUVATE DEHYDROGENASE [UBIQUINONE]"/>
    <property type="match status" value="1"/>
</dbReference>
<dbReference type="InterPro" id="IPR047211">
    <property type="entry name" value="POXB-like"/>
</dbReference>
<gene>
    <name evidence="1" type="ORF">DGQ38_10870</name>
</gene>
<dbReference type="EMBL" id="DPMF01000255">
    <property type="protein sequence ID" value="HCV81537.1"/>
    <property type="molecule type" value="Genomic_DNA"/>
</dbReference>
<keyword evidence="1" id="KW-0670">Pyruvate</keyword>
<evidence type="ECO:0000313" key="2">
    <source>
        <dbReference type="Proteomes" id="UP000264330"/>
    </source>
</evidence>
<keyword evidence="1" id="KW-0830">Ubiquinone</keyword>
<comment type="caution">
    <text evidence="1">The sequence shown here is derived from an EMBL/GenBank/DDBJ whole genome shotgun (WGS) entry which is preliminary data.</text>
</comment>
<dbReference type="SUPFAM" id="SSF52518">
    <property type="entry name" value="Thiamin diphosphate-binding fold (THDP-binding)"/>
    <property type="match status" value="1"/>
</dbReference>
<dbReference type="Gene3D" id="3.40.50.970">
    <property type="match status" value="1"/>
</dbReference>
<proteinExistence type="predicted"/>
<sequence>AMNIHSWVVEDPKNIQQALQEAFDHDGPAVVNIFTDPDALAMPPEINFEQIKGFAKTMGKMMLNGRTAEVIDTAKSDMKYLKEIF</sequence>
<accession>A0A3D5J0M0</accession>
<reference evidence="1 2" key="1">
    <citation type="journal article" date="2018" name="Nat. Biotechnol.">
        <title>A standardized bacterial taxonomy based on genome phylogeny substantially revises the tree of life.</title>
        <authorList>
            <person name="Parks D.H."/>
            <person name="Chuvochina M."/>
            <person name="Waite D.W."/>
            <person name="Rinke C."/>
            <person name="Skarshewski A."/>
            <person name="Chaumeil P.A."/>
            <person name="Hugenholtz P."/>
        </authorList>
    </citation>
    <scope>NUCLEOTIDE SEQUENCE [LARGE SCALE GENOMIC DNA]</scope>
    <source>
        <strain evidence="1">UBA9359</strain>
    </source>
</reference>
<name>A0A3D5J0M0_9FLAO</name>
<feature type="non-terminal residue" evidence="1">
    <location>
        <position position="1"/>
    </location>
</feature>